<comment type="subcellular location">
    <subcellularLocation>
        <location evidence="1">Mitochondrion matrix</location>
    </subcellularLocation>
</comment>
<comment type="catalytic activity">
    <reaction evidence="16">
        <text>17beta-hydroxy-5alpha-androstan-3-one + NAD(+) = 5alpha-androstan-3,17-dione + NADH + H(+)</text>
        <dbReference type="Rhea" id="RHEA:41992"/>
        <dbReference type="ChEBI" id="CHEBI:15378"/>
        <dbReference type="ChEBI" id="CHEBI:15994"/>
        <dbReference type="ChEBI" id="CHEBI:16330"/>
        <dbReference type="ChEBI" id="CHEBI:57540"/>
        <dbReference type="ChEBI" id="CHEBI:57945"/>
    </reaction>
    <physiologicalReaction direction="left-to-right" evidence="16">
        <dbReference type="Rhea" id="RHEA:41993"/>
    </physiologicalReaction>
</comment>
<comment type="catalytic activity">
    <reaction evidence="15">
        <text>testosterone + NAD(+) = androst-4-ene-3,17-dione + NADH + H(+)</text>
        <dbReference type="Rhea" id="RHEA:14929"/>
        <dbReference type="ChEBI" id="CHEBI:15378"/>
        <dbReference type="ChEBI" id="CHEBI:16422"/>
        <dbReference type="ChEBI" id="CHEBI:17347"/>
        <dbReference type="ChEBI" id="CHEBI:57540"/>
        <dbReference type="ChEBI" id="CHEBI:57945"/>
        <dbReference type="EC" id="1.1.1.239"/>
    </reaction>
    <physiologicalReaction direction="left-to-right" evidence="15">
        <dbReference type="Rhea" id="RHEA:14930"/>
    </physiologicalReaction>
</comment>
<reference evidence="26" key="1">
    <citation type="submission" date="2021-05" db="EMBL/GenBank/DDBJ databases">
        <authorList>
            <person name="Alioto T."/>
            <person name="Alioto T."/>
            <person name="Gomez Garrido J."/>
        </authorList>
    </citation>
    <scope>NUCLEOTIDE SEQUENCE</scope>
</reference>
<comment type="pathway">
    <text evidence="13">Steroid biosynthesis; estrogen biosynthesis.</text>
</comment>
<dbReference type="EC" id="1.1.1.239" evidence="19"/>
<evidence type="ECO:0000256" key="4">
    <source>
        <dbReference type="ARBA" id="ARBA00012456"/>
    </source>
</evidence>
<dbReference type="Pfam" id="PF13561">
    <property type="entry name" value="adh_short_C2"/>
    <property type="match status" value="1"/>
</dbReference>
<evidence type="ECO:0000256" key="2">
    <source>
        <dbReference type="ARBA" id="ARBA00005194"/>
    </source>
</evidence>
<comment type="pathway">
    <text evidence="2">Lipid metabolism; fatty acid biosynthesis.</text>
</comment>
<evidence type="ECO:0000256" key="19">
    <source>
        <dbReference type="ARBA" id="ARBA00066822"/>
    </source>
</evidence>
<dbReference type="PANTHER" id="PTHR42760:SF83">
    <property type="entry name" value="(3R)-3-HYDROXYACYL-COA DEHYDROGENASE"/>
    <property type="match status" value="1"/>
</dbReference>
<dbReference type="GO" id="GO:0047035">
    <property type="term" value="F:testosterone dehydrogenase (NAD+) activity"/>
    <property type="evidence" value="ECO:0007669"/>
    <property type="project" value="UniProtKB-EC"/>
</dbReference>
<evidence type="ECO:0000256" key="18">
    <source>
        <dbReference type="ARBA" id="ARBA00065174"/>
    </source>
</evidence>
<evidence type="ECO:0000256" key="12">
    <source>
        <dbReference type="ARBA" id="ARBA00023160"/>
    </source>
</evidence>
<evidence type="ECO:0000256" key="20">
    <source>
        <dbReference type="ARBA" id="ARBA00070911"/>
    </source>
</evidence>
<evidence type="ECO:0000313" key="26">
    <source>
        <dbReference type="EMBL" id="CAG6654927.1"/>
    </source>
</evidence>
<name>A0A8D8RV01_9HEMI</name>
<keyword evidence="12" id="KW-0275">Fatty acid biosynthesis</keyword>
<dbReference type="GO" id="GO:0004303">
    <property type="term" value="F:estradiol 17-beta-dehydrogenase [NAD(P)+] activity"/>
    <property type="evidence" value="ECO:0007669"/>
    <property type="project" value="UniProtKB-EC"/>
</dbReference>
<dbReference type="EMBL" id="HBUF01179570">
    <property type="protein sequence ID" value="CAG6654926.1"/>
    <property type="molecule type" value="Transcribed_RNA"/>
</dbReference>
<proteinExistence type="inferred from homology"/>
<evidence type="ECO:0000256" key="22">
    <source>
        <dbReference type="ARBA" id="ARBA00081419"/>
    </source>
</evidence>
<organism evidence="26">
    <name type="scientific">Cacopsylla melanoneura</name>
    <dbReference type="NCBI Taxonomy" id="428564"/>
    <lineage>
        <taxon>Eukaryota</taxon>
        <taxon>Metazoa</taxon>
        <taxon>Ecdysozoa</taxon>
        <taxon>Arthropoda</taxon>
        <taxon>Hexapoda</taxon>
        <taxon>Insecta</taxon>
        <taxon>Pterygota</taxon>
        <taxon>Neoptera</taxon>
        <taxon>Paraneoptera</taxon>
        <taxon>Hemiptera</taxon>
        <taxon>Sternorrhyncha</taxon>
        <taxon>Psylloidea</taxon>
        <taxon>Psyllidae</taxon>
        <taxon>Psyllinae</taxon>
        <taxon>Cacopsylla</taxon>
    </lineage>
</organism>
<dbReference type="AlphaFoldDB" id="A0A8D8RV01"/>
<dbReference type="GO" id="GO:0008210">
    <property type="term" value="P:estrogen metabolic process"/>
    <property type="evidence" value="ECO:0007669"/>
    <property type="project" value="UniProtKB-ARBA"/>
</dbReference>
<evidence type="ECO:0000256" key="3">
    <source>
        <dbReference type="ARBA" id="ARBA00006484"/>
    </source>
</evidence>
<evidence type="ECO:0000256" key="7">
    <source>
        <dbReference type="ARBA" id="ARBA00022832"/>
    </source>
</evidence>
<dbReference type="PROSITE" id="PS00061">
    <property type="entry name" value="ADH_SHORT"/>
    <property type="match status" value="1"/>
</dbReference>
<evidence type="ECO:0000256" key="6">
    <source>
        <dbReference type="ARBA" id="ARBA00022553"/>
    </source>
</evidence>
<evidence type="ECO:0000256" key="13">
    <source>
        <dbReference type="ARBA" id="ARBA00037929"/>
    </source>
</evidence>
<evidence type="ECO:0000256" key="17">
    <source>
        <dbReference type="ARBA" id="ARBA00052680"/>
    </source>
</evidence>
<keyword evidence="5" id="KW-0444">Lipid biosynthesis</keyword>
<evidence type="ECO:0000256" key="21">
    <source>
        <dbReference type="ARBA" id="ARBA00077835"/>
    </source>
</evidence>
<comment type="subunit">
    <text evidence="18">Heterotetramer with CBR4; contains two molecules of HSD17B8 and CBR4.</text>
</comment>
<keyword evidence="7" id="KW-0276">Fatty acid metabolism</keyword>
<dbReference type="Gene3D" id="3.40.50.720">
    <property type="entry name" value="NAD(P)-binding Rossmann-like Domain"/>
    <property type="match status" value="1"/>
</dbReference>
<evidence type="ECO:0000256" key="11">
    <source>
        <dbReference type="ARBA" id="ARBA00023128"/>
    </source>
</evidence>
<dbReference type="GO" id="GO:0048038">
    <property type="term" value="F:quinone binding"/>
    <property type="evidence" value="ECO:0007669"/>
    <property type="project" value="TreeGrafter"/>
</dbReference>
<evidence type="ECO:0000256" key="25">
    <source>
        <dbReference type="ARBA" id="ARBA00083258"/>
    </source>
</evidence>
<keyword evidence="6" id="KW-0597">Phosphoprotein</keyword>
<keyword evidence="11" id="KW-0496">Mitochondrion</keyword>
<keyword evidence="9" id="KW-0520">NAD</keyword>
<dbReference type="InterPro" id="IPR020904">
    <property type="entry name" value="Sc_DH/Rdtase_CS"/>
</dbReference>
<protein>
    <recommendedName>
        <fullName evidence="20">(3R)-3-hydroxyacyl-CoA dehydrogenase</fullName>
        <ecNumber evidence="19">1.1.1.239</ecNumber>
        <ecNumber evidence="4">1.1.1.n12</ecNumber>
    </recommendedName>
    <alternativeName>
        <fullName evidence="22">17-beta-hydroxysteroid dehydrogenase 8</fullName>
    </alternativeName>
    <alternativeName>
        <fullName evidence="21">3-ketoacyl-[acyl-carrier-protein] reductase alpha subunit</fullName>
    </alternativeName>
    <alternativeName>
        <fullName evidence="24">3-oxoacyl-[acyl-carrier-protein] reductase</fullName>
    </alternativeName>
    <alternativeName>
        <fullName evidence="25">Estradiol 17-beta-dehydrogenase 8</fullName>
    </alternativeName>
    <alternativeName>
        <fullName evidence="23">Testosterone 17-beta-dehydrogenase 8</fullName>
    </alternativeName>
</protein>
<keyword evidence="8" id="KW-0560">Oxidoreductase</keyword>
<evidence type="ECO:0000256" key="1">
    <source>
        <dbReference type="ARBA" id="ARBA00004305"/>
    </source>
</evidence>
<dbReference type="PRINTS" id="PR00081">
    <property type="entry name" value="GDHRDH"/>
</dbReference>
<evidence type="ECO:0000256" key="9">
    <source>
        <dbReference type="ARBA" id="ARBA00023027"/>
    </source>
</evidence>
<evidence type="ECO:0000256" key="5">
    <source>
        <dbReference type="ARBA" id="ARBA00022516"/>
    </source>
</evidence>
<dbReference type="GO" id="GO:0005759">
    <property type="term" value="C:mitochondrial matrix"/>
    <property type="evidence" value="ECO:0007669"/>
    <property type="project" value="UniProtKB-SubCell"/>
</dbReference>
<evidence type="ECO:0000256" key="15">
    <source>
        <dbReference type="ARBA" id="ARBA00050232"/>
    </source>
</evidence>
<evidence type="ECO:0000256" key="14">
    <source>
        <dbReference type="ARBA" id="ARBA00049069"/>
    </source>
</evidence>
<evidence type="ECO:0000256" key="8">
    <source>
        <dbReference type="ARBA" id="ARBA00023002"/>
    </source>
</evidence>
<comment type="catalytic activity">
    <reaction evidence="14">
        <text>17beta-estradiol + NAD(+) = estrone + NADH + H(+)</text>
        <dbReference type="Rhea" id="RHEA:24612"/>
        <dbReference type="ChEBI" id="CHEBI:15378"/>
        <dbReference type="ChEBI" id="CHEBI:16469"/>
        <dbReference type="ChEBI" id="CHEBI:17263"/>
        <dbReference type="ChEBI" id="CHEBI:57540"/>
        <dbReference type="ChEBI" id="CHEBI:57945"/>
        <dbReference type="EC" id="1.1.1.62"/>
    </reaction>
    <physiologicalReaction direction="left-to-right" evidence="14">
        <dbReference type="Rhea" id="RHEA:24613"/>
    </physiologicalReaction>
    <physiologicalReaction direction="right-to-left" evidence="14">
        <dbReference type="Rhea" id="RHEA:24614"/>
    </physiologicalReaction>
</comment>
<evidence type="ECO:0000256" key="24">
    <source>
        <dbReference type="ARBA" id="ARBA00083097"/>
    </source>
</evidence>
<dbReference type="EMBL" id="HBUF01179571">
    <property type="protein sequence ID" value="CAG6654927.1"/>
    <property type="molecule type" value="Transcribed_RNA"/>
</dbReference>
<dbReference type="PRINTS" id="PR00080">
    <property type="entry name" value="SDRFAMILY"/>
</dbReference>
<comment type="similarity">
    <text evidence="3">Belongs to the short-chain dehydrogenases/reductases (SDR) family.</text>
</comment>
<dbReference type="PANTHER" id="PTHR42760">
    <property type="entry name" value="SHORT-CHAIN DEHYDROGENASES/REDUCTASES FAMILY MEMBER"/>
    <property type="match status" value="1"/>
</dbReference>
<dbReference type="EMBL" id="HBUF01179569">
    <property type="protein sequence ID" value="CAG6654925.1"/>
    <property type="molecule type" value="Transcribed_RNA"/>
</dbReference>
<dbReference type="EC" id="1.1.1.n12" evidence="4"/>
<dbReference type="FunFam" id="3.40.50.720:FF:000231">
    <property type="entry name" value="Estradiol 17-beta-dehydrogenase 8"/>
    <property type="match status" value="1"/>
</dbReference>
<dbReference type="GO" id="GO:0006633">
    <property type="term" value="P:fatty acid biosynthetic process"/>
    <property type="evidence" value="ECO:0007669"/>
    <property type="project" value="UniProtKB-KW"/>
</dbReference>
<evidence type="ECO:0000256" key="23">
    <source>
        <dbReference type="ARBA" id="ARBA00081936"/>
    </source>
</evidence>
<dbReference type="SUPFAM" id="SSF51735">
    <property type="entry name" value="NAD(P)-binding Rossmann-fold domains"/>
    <property type="match status" value="1"/>
</dbReference>
<keyword evidence="10" id="KW-0443">Lipid metabolism</keyword>
<dbReference type="InterPro" id="IPR002347">
    <property type="entry name" value="SDR_fam"/>
</dbReference>
<dbReference type="NCBIfam" id="NF009466">
    <property type="entry name" value="PRK12826.1-2"/>
    <property type="match status" value="1"/>
</dbReference>
<sequence length="257" mass="27292">MLAGKIALITGAGSGIGRSACQILSREGAQIIAADQNEANAAQTIELLSGSHHLSVPMDVSNASTISQALSSIQSKLSTPPNVLVNCAGITRDEFFLKMSEKQFQDVFDVNLKGTFLVSQAVCRGLVQAKIPGSIINIASVVGRTGNMGQSNYAATKAGVEAFTKSIAQELAGFGIRVNTIIPGFIETPMTSTVPDKVKQTFQHLIPLKRFGKPEEIAEVISFLASDRSSYVTGTSVLVIICLHYTDMKLPFVICSV</sequence>
<evidence type="ECO:0000256" key="10">
    <source>
        <dbReference type="ARBA" id="ARBA00023098"/>
    </source>
</evidence>
<accession>A0A8D8RV01</accession>
<dbReference type="InterPro" id="IPR036291">
    <property type="entry name" value="NAD(P)-bd_dom_sf"/>
</dbReference>
<evidence type="ECO:0000256" key="16">
    <source>
        <dbReference type="ARBA" id="ARBA00050435"/>
    </source>
</evidence>
<comment type="catalytic activity">
    <reaction evidence="17">
        <text>a (3R)-3-hydroxyacyl-CoA + NAD(+) = a 3-oxoacyl-CoA + NADH + H(+)</text>
        <dbReference type="Rhea" id="RHEA:32711"/>
        <dbReference type="ChEBI" id="CHEBI:15378"/>
        <dbReference type="ChEBI" id="CHEBI:57319"/>
        <dbReference type="ChEBI" id="CHEBI:57540"/>
        <dbReference type="ChEBI" id="CHEBI:57945"/>
        <dbReference type="ChEBI" id="CHEBI:90726"/>
        <dbReference type="EC" id="1.1.1.n12"/>
    </reaction>
    <physiologicalReaction direction="left-to-right" evidence="17">
        <dbReference type="Rhea" id="RHEA:32712"/>
    </physiologicalReaction>
</comment>